<dbReference type="OrthoDB" id="9788681at2"/>
<dbReference type="InterPro" id="IPR002173">
    <property type="entry name" value="Carboh/pur_kinase_PfkB_CS"/>
</dbReference>
<dbReference type="RefSeq" id="WP_126724893.1">
    <property type="nucleotide sequence ID" value="NZ_RYZH01000013.1"/>
</dbReference>
<evidence type="ECO:0000313" key="5">
    <source>
        <dbReference type="Proteomes" id="UP000280296"/>
    </source>
</evidence>
<sequence>MRTFVTGSIAYDYIMVFPGKFREHILPEKMHVLSVSFLVDSLKRQRGGTGANIAFNLALLGNRPVLVGAVGEDFGEYRQWLERHGVDLSGIRPISGEFTSSCFINNDLQDNQITAFYPGAMSHAASVSPVDVGASPRDLVVIAPNDPKAMARYAAECTERGIPYLYDPSMQLPRMSKEEFEEGCKGAKILIGNDYEFGMMAEKLGVAEGELHDRVPITVVTRGEAGATIVADGTTYEIPAAKPEQVVDPTGAGDAFRAGLITGMARGFSWETAGRIAALAAVHAVERMGPQEHSYTIEQFVQRYRANFGPSDEVDALLDGHAVSG</sequence>
<organism evidence="4 5">
    <name type="scientific">Tautonia sociabilis</name>
    <dbReference type="NCBI Taxonomy" id="2080755"/>
    <lineage>
        <taxon>Bacteria</taxon>
        <taxon>Pseudomonadati</taxon>
        <taxon>Planctomycetota</taxon>
        <taxon>Planctomycetia</taxon>
        <taxon>Isosphaerales</taxon>
        <taxon>Isosphaeraceae</taxon>
        <taxon>Tautonia</taxon>
    </lineage>
</organism>
<keyword evidence="1" id="KW-0808">Transferase</keyword>
<dbReference type="GO" id="GO:0016301">
    <property type="term" value="F:kinase activity"/>
    <property type="evidence" value="ECO:0007669"/>
    <property type="project" value="UniProtKB-KW"/>
</dbReference>
<feature type="domain" description="Carbohydrate kinase PfkB" evidence="3">
    <location>
        <begin position="34"/>
        <end position="292"/>
    </location>
</feature>
<evidence type="ECO:0000259" key="3">
    <source>
        <dbReference type="Pfam" id="PF00294"/>
    </source>
</evidence>
<dbReference type="PANTHER" id="PTHR10584">
    <property type="entry name" value="SUGAR KINASE"/>
    <property type="match status" value="1"/>
</dbReference>
<dbReference type="InterPro" id="IPR029056">
    <property type="entry name" value="Ribokinase-like"/>
</dbReference>
<dbReference type="CDD" id="cd01942">
    <property type="entry name" value="ribokinase_group_A"/>
    <property type="match status" value="1"/>
</dbReference>
<dbReference type="Proteomes" id="UP000280296">
    <property type="component" value="Unassembled WGS sequence"/>
</dbReference>
<accession>A0A432ML84</accession>
<dbReference type="SUPFAM" id="SSF53613">
    <property type="entry name" value="Ribokinase-like"/>
    <property type="match status" value="1"/>
</dbReference>
<keyword evidence="5" id="KW-1185">Reference proteome</keyword>
<dbReference type="Pfam" id="PF00294">
    <property type="entry name" value="PfkB"/>
    <property type="match status" value="1"/>
</dbReference>
<evidence type="ECO:0000256" key="2">
    <source>
        <dbReference type="ARBA" id="ARBA00022777"/>
    </source>
</evidence>
<name>A0A432ML84_9BACT</name>
<evidence type="ECO:0000313" key="4">
    <source>
        <dbReference type="EMBL" id="RUL88183.1"/>
    </source>
</evidence>
<comment type="caution">
    <text evidence="4">The sequence shown here is derived from an EMBL/GenBank/DDBJ whole genome shotgun (WGS) entry which is preliminary data.</text>
</comment>
<keyword evidence="2 4" id="KW-0418">Kinase</keyword>
<dbReference type="InterPro" id="IPR011611">
    <property type="entry name" value="PfkB_dom"/>
</dbReference>
<reference evidence="4 5" key="2">
    <citation type="submission" date="2019-01" db="EMBL/GenBank/DDBJ databases">
        <title>Tautonia sociabilis, a novel thermotolerant planctomycete of Isosphaeraceae family, isolated from a 4000 m deep subterranean habitat.</title>
        <authorList>
            <person name="Kovaleva O.L."/>
            <person name="Elcheninov A.G."/>
            <person name="Van Heerden E."/>
            <person name="Toshchakov S.V."/>
            <person name="Novikov A."/>
            <person name="Bonch-Osmolovskaya E.A."/>
            <person name="Kublanov I.V."/>
        </authorList>
    </citation>
    <scope>NUCLEOTIDE SEQUENCE [LARGE SCALE GENOMIC DNA]</scope>
    <source>
        <strain evidence="4 5">GM2012</strain>
    </source>
</reference>
<dbReference type="PROSITE" id="PS00583">
    <property type="entry name" value="PFKB_KINASES_1"/>
    <property type="match status" value="1"/>
</dbReference>
<dbReference type="AlphaFoldDB" id="A0A432ML84"/>
<dbReference type="Gene3D" id="3.40.1190.20">
    <property type="match status" value="1"/>
</dbReference>
<reference evidence="4 5" key="1">
    <citation type="submission" date="2018-12" db="EMBL/GenBank/DDBJ databases">
        <authorList>
            <person name="Toschakov S.V."/>
        </authorList>
    </citation>
    <scope>NUCLEOTIDE SEQUENCE [LARGE SCALE GENOMIC DNA]</scope>
    <source>
        <strain evidence="4 5">GM2012</strain>
    </source>
</reference>
<proteinExistence type="predicted"/>
<dbReference type="EMBL" id="RYZH01000013">
    <property type="protein sequence ID" value="RUL88183.1"/>
    <property type="molecule type" value="Genomic_DNA"/>
</dbReference>
<dbReference type="PROSITE" id="PS00584">
    <property type="entry name" value="PFKB_KINASES_2"/>
    <property type="match status" value="1"/>
</dbReference>
<protein>
    <submittedName>
        <fullName evidence="4">Carbohydrate kinase family protein</fullName>
    </submittedName>
</protein>
<dbReference type="PANTHER" id="PTHR10584:SF166">
    <property type="entry name" value="RIBOKINASE"/>
    <property type="match status" value="1"/>
</dbReference>
<gene>
    <name evidence="4" type="ORF">TsocGM_08585</name>
</gene>
<evidence type="ECO:0000256" key="1">
    <source>
        <dbReference type="ARBA" id="ARBA00022679"/>
    </source>
</evidence>